<dbReference type="Proteomes" id="UP000308600">
    <property type="component" value="Unassembled WGS sequence"/>
</dbReference>
<keyword evidence="2" id="KW-1185">Reference proteome</keyword>
<dbReference type="EMBL" id="ML208423">
    <property type="protein sequence ID" value="TFK65856.1"/>
    <property type="molecule type" value="Genomic_DNA"/>
</dbReference>
<name>A0ACD3AJF3_9AGAR</name>
<evidence type="ECO:0000313" key="2">
    <source>
        <dbReference type="Proteomes" id="UP000308600"/>
    </source>
</evidence>
<protein>
    <submittedName>
        <fullName evidence="1">Uncharacterized protein</fullName>
    </submittedName>
</protein>
<gene>
    <name evidence="1" type="ORF">BDN72DRAFT_900316</name>
</gene>
<reference evidence="1 2" key="1">
    <citation type="journal article" date="2019" name="Nat. Ecol. Evol.">
        <title>Megaphylogeny resolves global patterns of mushroom evolution.</title>
        <authorList>
            <person name="Varga T."/>
            <person name="Krizsan K."/>
            <person name="Foldi C."/>
            <person name="Dima B."/>
            <person name="Sanchez-Garcia M."/>
            <person name="Sanchez-Ramirez S."/>
            <person name="Szollosi G.J."/>
            <person name="Szarkandi J.G."/>
            <person name="Papp V."/>
            <person name="Albert L."/>
            <person name="Andreopoulos W."/>
            <person name="Angelini C."/>
            <person name="Antonin V."/>
            <person name="Barry K.W."/>
            <person name="Bougher N.L."/>
            <person name="Buchanan P."/>
            <person name="Buyck B."/>
            <person name="Bense V."/>
            <person name="Catcheside P."/>
            <person name="Chovatia M."/>
            <person name="Cooper J."/>
            <person name="Damon W."/>
            <person name="Desjardin D."/>
            <person name="Finy P."/>
            <person name="Geml J."/>
            <person name="Haridas S."/>
            <person name="Hughes K."/>
            <person name="Justo A."/>
            <person name="Karasinski D."/>
            <person name="Kautmanova I."/>
            <person name="Kiss B."/>
            <person name="Kocsube S."/>
            <person name="Kotiranta H."/>
            <person name="LaButti K.M."/>
            <person name="Lechner B.E."/>
            <person name="Liimatainen K."/>
            <person name="Lipzen A."/>
            <person name="Lukacs Z."/>
            <person name="Mihaltcheva S."/>
            <person name="Morgado L.N."/>
            <person name="Niskanen T."/>
            <person name="Noordeloos M.E."/>
            <person name="Ohm R.A."/>
            <person name="Ortiz-Santana B."/>
            <person name="Ovrebo C."/>
            <person name="Racz N."/>
            <person name="Riley R."/>
            <person name="Savchenko A."/>
            <person name="Shiryaev A."/>
            <person name="Soop K."/>
            <person name="Spirin V."/>
            <person name="Szebenyi C."/>
            <person name="Tomsovsky M."/>
            <person name="Tulloss R.E."/>
            <person name="Uehling J."/>
            <person name="Grigoriev I.V."/>
            <person name="Vagvolgyi C."/>
            <person name="Papp T."/>
            <person name="Martin F.M."/>
            <person name="Miettinen O."/>
            <person name="Hibbett D.S."/>
            <person name="Nagy L.G."/>
        </authorList>
    </citation>
    <scope>NUCLEOTIDE SEQUENCE [LARGE SCALE GENOMIC DNA]</scope>
    <source>
        <strain evidence="1 2">NL-1719</strain>
    </source>
</reference>
<organism evidence="1 2">
    <name type="scientific">Pluteus cervinus</name>
    <dbReference type="NCBI Taxonomy" id="181527"/>
    <lineage>
        <taxon>Eukaryota</taxon>
        <taxon>Fungi</taxon>
        <taxon>Dikarya</taxon>
        <taxon>Basidiomycota</taxon>
        <taxon>Agaricomycotina</taxon>
        <taxon>Agaricomycetes</taxon>
        <taxon>Agaricomycetidae</taxon>
        <taxon>Agaricales</taxon>
        <taxon>Pluteineae</taxon>
        <taxon>Pluteaceae</taxon>
        <taxon>Pluteus</taxon>
    </lineage>
</organism>
<evidence type="ECO:0000313" key="1">
    <source>
        <dbReference type="EMBL" id="TFK65856.1"/>
    </source>
</evidence>
<proteinExistence type="predicted"/>
<accession>A0ACD3AJF3</accession>
<sequence length="343" mass="38969">MSHQDSFNSTCAILGCTTKEFYAVYESEAPEFDTDTLSQQILTNVIPVRRTCLNAANSEYSLEKLLTAMLEYAPHTLGRRYVAVTLYIANSKGQDVVIDVVRAWVENIFLPIIELFKAKINGDLTPAMEEDPLKQKLSIREQHHCAITQTLDIAFVYELINQKRTQEIPGGVRQSPMKATQIIPPSLGEFNDNTEAKPGFLDMVWSWTQIEIERIKRMIGTPRNAIYMTTAEDRSFRRFLFYLDGTLYPNKYMLRVLGNFFTLSNGKRSAEVEFRPSTDSGFDPPDPNLIKVHAAIAKVLGLSGVRRYFERIELLDTEDSALLVENESNFVSFLTSKLSLIAR</sequence>